<organism evidence="1 2">
    <name type="scientific">Vermiconidia calcicola</name>
    <dbReference type="NCBI Taxonomy" id="1690605"/>
    <lineage>
        <taxon>Eukaryota</taxon>
        <taxon>Fungi</taxon>
        <taxon>Dikarya</taxon>
        <taxon>Ascomycota</taxon>
        <taxon>Pezizomycotina</taxon>
        <taxon>Dothideomycetes</taxon>
        <taxon>Dothideomycetidae</taxon>
        <taxon>Mycosphaerellales</taxon>
        <taxon>Extremaceae</taxon>
        <taxon>Vermiconidia</taxon>
    </lineage>
</organism>
<reference evidence="1" key="1">
    <citation type="submission" date="2023-07" db="EMBL/GenBank/DDBJ databases">
        <title>Black Yeasts Isolated from many extreme environments.</title>
        <authorList>
            <person name="Coleine C."/>
            <person name="Stajich J.E."/>
            <person name="Selbmann L."/>
        </authorList>
    </citation>
    <scope>NUCLEOTIDE SEQUENCE</scope>
    <source>
        <strain evidence="1">CCFEE 5714</strain>
    </source>
</reference>
<accession>A0ACC3MVA3</accession>
<proteinExistence type="predicted"/>
<comment type="caution">
    <text evidence="1">The sequence shown here is derived from an EMBL/GenBank/DDBJ whole genome shotgun (WGS) entry which is preliminary data.</text>
</comment>
<evidence type="ECO:0000313" key="2">
    <source>
        <dbReference type="Proteomes" id="UP001281147"/>
    </source>
</evidence>
<name>A0ACC3MVA3_9PEZI</name>
<gene>
    <name evidence="1" type="ORF">LTR37_013860</name>
</gene>
<sequence length="200" mass="21090">MAAQPTPASQAISETAKAEGGPQKGSTSAQMQSQVGKTRNCSYMHSRDKHSGLARRANPSTRLQQEVGSKMQVAPETVTSEDAAKLHSREARAMGQANPPPGSISADAEHLAAVNEGRARPQTNGQIDPATQSAADRVQNLQNEVAKVAPKMANDPEHVTKEEADTLHSRDQRAFGQTSKGGIASQAQSMAADNQKKGTV</sequence>
<keyword evidence="2" id="KW-1185">Reference proteome</keyword>
<evidence type="ECO:0000313" key="1">
    <source>
        <dbReference type="EMBL" id="KAK3704437.1"/>
    </source>
</evidence>
<dbReference type="EMBL" id="JAUTXU010000139">
    <property type="protein sequence ID" value="KAK3704437.1"/>
    <property type="molecule type" value="Genomic_DNA"/>
</dbReference>
<dbReference type="Proteomes" id="UP001281147">
    <property type="component" value="Unassembled WGS sequence"/>
</dbReference>
<protein>
    <submittedName>
        <fullName evidence="1">Uncharacterized protein</fullName>
    </submittedName>
</protein>